<keyword evidence="9" id="KW-1185">Reference proteome</keyword>
<dbReference type="Pfam" id="PF04632">
    <property type="entry name" value="FUSC"/>
    <property type="match status" value="1"/>
</dbReference>
<protein>
    <submittedName>
        <fullName evidence="8">FUSC family protein</fullName>
    </submittedName>
</protein>
<sequence>MAGLSSLSLKDSFLLAGGTWRQVVRMLVSLIGSGIVAHLVHLQEPVWALITSVVVITQSRMTQTLSTGQDQVVGTLIGASAGISAIAMEQWLYWPTDVVFWVMLMPVAVLAAARPKMRVAVITLMVVLLFPGNGAPFARPFDRIASIMIGVVVSFVVSFFVLRNGARREVLRNSAALLRQLSDLLQLALHQHPDNDAVSAIDDACRALLQDLNDGVKEAEVEHPGSLARHDPLVLRLPGLLRRLRADAIFIARAAVEGEAASTGHPLRSEREVLQHVLGLIADRCDQAASRSRRHPLPDDGVEDVLAQLPQPGTHWTPVMHFALGLLHTDLTVVIRNVWADGRTDEGASTLGEAHATVPTST</sequence>
<feature type="transmembrane region" description="Helical" evidence="7">
    <location>
        <begin position="91"/>
        <end position="112"/>
    </location>
</feature>
<dbReference type="PANTHER" id="PTHR30509">
    <property type="entry name" value="P-HYDROXYBENZOIC ACID EFFLUX PUMP SUBUNIT-RELATED"/>
    <property type="match status" value="1"/>
</dbReference>
<evidence type="ECO:0000256" key="1">
    <source>
        <dbReference type="ARBA" id="ARBA00004651"/>
    </source>
</evidence>
<comment type="subcellular location">
    <subcellularLocation>
        <location evidence="1">Cell membrane</location>
        <topology evidence="1">Multi-pass membrane protein</topology>
    </subcellularLocation>
</comment>
<dbReference type="GO" id="GO:0022857">
    <property type="term" value="F:transmembrane transporter activity"/>
    <property type="evidence" value="ECO:0007669"/>
    <property type="project" value="InterPro"/>
</dbReference>
<evidence type="ECO:0000256" key="3">
    <source>
        <dbReference type="ARBA" id="ARBA00022475"/>
    </source>
</evidence>
<evidence type="ECO:0000313" key="9">
    <source>
        <dbReference type="Proteomes" id="UP000252680"/>
    </source>
</evidence>
<dbReference type="PANTHER" id="PTHR30509:SF9">
    <property type="entry name" value="MULTIDRUG RESISTANCE PROTEIN MDTO"/>
    <property type="match status" value="1"/>
</dbReference>
<keyword evidence="4 7" id="KW-0812">Transmembrane</keyword>
<dbReference type="AlphaFoldDB" id="A0A365YZ61"/>
<comment type="caution">
    <text evidence="8">The sequence shown here is derived from an EMBL/GenBank/DDBJ whole genome shotgun (WGS) entry which is preliminary data.</text>
</comment>
<keyword evidence="6 7" id="KW-0472">Membrane</keyword>
<name>A0A365YZ61_9PROT</name>
<dbReference type="InterPro" id="IPR006726">
    <property type="entry name" value="PHBA_efflux_AaeB/fusaric-R"/>
</dbReference>
<evidence type="ECO:0000256" key="7">
    <source>
        <dbReference type="SAM" id="Phobius"/>
    </source>
</evidence>
<dbReference type="RefSeq" id="WP_113595511.1">
    <property type="nucleotide sequence ID" value="NZ_QEXL01000006.1"/>
</dbReference>
<reference evidence="8 9" key="1">
    <citation type="submission" date="2018-05" db="EMBL/GenBank/DDBJ databases">
        <title>Komagataeibacter cocois sp. nov., for a novel cellulose- producing strain isolated from coconut milk.</title>
        <authorList>
            <person name="Liu L."/>
            <person name="Wang Y."/>
            <person name="Liu S."/>
            <person name="Bi J."/>
            <person name="Chen H."/>
            <person name="Deng J."/>
            <person name="Zhang C."/>
            <person name="Hu Q."/>
            <person name="Li C."/>
        </authorList>
    </citation>
    <scope>NUCLEOTIDE SEQUENCE [LARGE SCALE GENOMIC DNA]</scope>
    <source>
        <strain evidence="8 9">WE7</strain>
    </source>
</reference>
<keyword evidence="5 7" id="KW-1133">Transmembrane helix</keyword>
<feature type="transmembrane region" description="Helical" evidence="7">
    <location>
        <begin position="119"/>
        <end position="138"/>
    </location>
</feature>
<gene>
    <name evidence="8" type="ORF">NJLHNGOC_05645</name>
</gene>
<dbReference type="OrthoDB" id="7224074at2"/>
<evidence type="ECO:0000256" key="6">
    <source>
        <dbReference type="ARBA" id="ARBA00023136"/>
    </source>
</evidence>
<dbReference type="EMBL" id="QEXL01000006">
    <property type="protein sequence ID" value="RBM07948.1"/>
    <property type="molecule type" value="Genomic_DNA"/>
</dbReference>
<dbReference type="Proteomes" id="UP000252680">
    <property type="component" value="Unassembled WGS sequence"/>
</dbReference>
<feature type="transmembrane region" description="Helical" evidence="7">
    <location>
        <begin position="144"/>
        <end position="162"/>
    </location>
</feature>
<accession>A0A365YZ61</accession>
<dbReference type="GO" id="GO:0005886">
    <property type="term" value="C:plasma membrane"/>
    <property type="evidence" value="ECO:0007669"/>
    <property type="project" value="UniProtKB-SubCell"/>
</dbReference>
<evidence type="ECO:0000256" key="4">
    <source>
        <dbReference type="ARBA" id="ARBA00022692"/>
    </source>
</evidence>
<evidence type="ECO:0000313" key="8">
    <source>
        <dbReference type="EMBL" id="RBM07948.1"/>
    </source>
</evidence>
<proteinExistence type="predicted"/>
<organism evidence="8 9">
    <name type="scientific">Novacetimonas cocois</name>
    <dbReference type="NCBI Taxonomy" id="1747507"/>
    <lineage>
        <taxon>Bacteria</taxon>
        <taxon>Pseudomonadati</taxon>
        <taxon>Pseudomonadota</taxon>
        <taxon>Alphaproteobacteria</taxon>
        <taxon>Acetobacterales</taxon>
        <taxon>Acetobacteraceae</taxon>
        <taxon>Novacetimonas</taxon>
    </lineage>
</organism>
<evidence type="ECO:0000256" key="2">
    <source>
        <dbReference type="ARBA" id="ARBA00022448"/>
    </source>
</evidence>
<keyword evidence="2" id="KW-0813">Transport</keyword>
<keyword evidence="3" id="KW-1003">Cell membrane</keyword>
<evidence type="ECO:0000256" key="5">
    <source>
        <dbReference type="ARBA" id="ARBA00022989"/>
    </source>
</evidence>